<comment type="caution">
    <text evidence="13">The sequence shown here is derived from an EMBL/GenBank/DDBJ whole genome shotgun (WGS) entry which is preliminary data.</text>
</comment>
<dbReference type="Gene3D" id="3.30.450.20">
    <property type="entry name" value="PAS domain"/>
    <property type="match status" value="2"/>
</dbReference>
<dbReference type="InterPro" id="IPR036097">
    <property type="entry name" value="HisK_dim/P_sf"/>
</dbReference>
<evidence type="ECO:0000256" key="4">
    <source>
        <dbReference type="ARBA" id="ARBA00022475"/>
    </source>
</evidence>
<keyword evidence="8" id="KW-0418">Kinase</keyword>
<keyword evidence="9 11" id="KW-1133">Transmembrane helix</keyword>
<dbReference type="InterPro" id="IPR035965">
    <property type="entry name" value="PAS-like_dom_sf"/>
</dbReference>
<feature type="transmembrane region" description="Helical" evidence="11">
    <location>
        <begin position="204"/>
        <end position="224"/>
    </location>
</feature>
<dbReference type="Proteomes" id="UP000014216">
    <property type="component" value="Unassembled WGS sequence"/>
</dbReference>
<dbReference type="CDD" id="cd00082">
    <property type="entry name" value="HisKA"/>
    <property type="match status" value="1"/>
</dbReference>
<dbReference type="GO" id="GO:0000155">
    <property type="term" value="F:phosphorelay sensor kinase activity"/>
    <property type="evidence" value="ECO:0007669"/>
    <property type="project" value="InterPro"/>
</dbReference>
<evidence type="ECO:0000256" key="2">
    <source>
        <dbReference type="ARBA" id="ARBA00004651"/>
    </source>
</evidence>
<evidence type="ECO:0000256" key="9">
    <source>
        <dbReference type="ARBA" id="ARBA00022989"/>
    </source>
</evidence>
<dbReference type="Pfam" id="PF13188">
    <property type="entry name" value="PAS_8"/>
    <property type="match status" value="1"/>
</dbReference>
<dbReference type="SMART" id="SM00091">
    <property type="entry name" value="PAS"/>
    <property type="match status" value="1"/>
</dbReference>
<dbReference type="PROSITE" id="PS50112">
    <property type="entry name" value="PAS"/>
    <property type="match status" value="1"/>
</dbReference>
<evidence type="ECO:0000259" key="12">
    <source>
        <dbReference type="PROSITE" id="PS50112"/>
    </source>
</evidence>
<comment type="subcellular location">
    <subcellularLocation>
        <location evidence="2">Cell membrane</location>
        <topology evidence="2">Multi-pass membrane protein</topology>
    </subcellularLocation>
</comment>
<dbReference type="NCBIfam" id="TIGR00229">
    <property type="entry name" value="sensory_box"/>
    <property type="match status" value="1"/>
</dbReference>
<dbReference type="CDD" id="cd00130">
    <property type="entry name" value="PAS"/>
    <property type="match status" value="1"/>
</dbReference>
<evidence type="ECO:0000313" key="14">
    <source>
        <dbReference type="Proteomes" id="UP000014216"/>
    </source>
</evidence>
<keyword evidence="10 11" id="KW-0472">Membrane</keyword>
<comment type="catalytic activity">
    <reaction evidence="1">
        <text>ATP + protein L-histidine = ADP + protein N-phospho-L-histidine.</text>
        <dbReference type="EC" id="2.7.13.3"/>
    </reaction>
</comment>
<dbReference type="RefSeq" id="WP_006964487.1">
    <property type="nucleotide sequence ID" value="NZ_APJX01000001.1"/>
</dbReference>
<dbReference type="PANTHER" id="PTHR43304">
    <property type="entry name" value="PHYTOCHROME-LIKE PROTEIN CPH1"/>
    <property type="match status" value="1"/>
</dbReference>
<dbReference type="Pfam" id="PF00512">
    <property type="entry name" value="HisKA"/>
    <property type="match status" value="1"/>
</dbReference>
<dbReference type="OrthoDB" id="5411762at2"/>
<evidence type="ECO:0000256" key="7">
    <source>
        <dbReference type="ARBA" id="ARBA00022692"/>
    </source>
</evidence>
<accession>S0G468</accession>
<evidence type="ECO:0000313" key="13">
    <source>
        <dbReference type="EMBL" id="EMS81715.1"/>
    </source>
</evidence>
<dbReference type="SUPFAM" id="SSF55785">
    <property type="entry name" value="PYP-like sensor domain (PAS domain)"/>
    <property type="match status" value="1"/>
</dbReference>
<dbReference type="InterPro" id="IPR000014">
    <property type="entry name" value="PAS"/>
</dbReference>
<dbReference type="EC" id="2.7.13.3" evidence="3"/>
<keyword evidence="7 11" id="KW-0812">Transmembrane</keyword>
<feature type="domain" description="PAS" evidence="12">
    <location>
        <begin position="243"/>
        <end position="298"/>
    </location>
</feature>
<dbReference type="InterPro" id="IPR003661">
    <property type="entry name" value="HisK_dim/P_dom"/>
</dbReference>
<evidence type="ECO:0000256" key="3">
    <source>
        <dbReference type="ARBA" id="ARBA00012438"/>
    </source>
</evidence>
<evidence type="ECO:0000256" key="11">
    <source>
        <dbReference type="SAM" id="Phobius"/>
    </source>
</evidence>
<dbReference type="SMART" id="SM01049">
    <property type="entry name" value="Cache_2"/>
    <property type="match status" value="1"/>
</dbReference>
<feature type="transmembrane region" description="Helical" evidence="11">
    <location>
        <begin position="20"/>
        <end position="43"/>
    </location>
</feature>
<proteinExistence type="predicted"/>
<evidence type="ECO:0000256" key="6">
    <source>
        <dbReference type="ARBA" id="ARBA00022679"/>
    </source>
</evidence>
<keyword evidence="5" id="KW-0597">Phosphoprotein</keyword>
<evidence type="ECO:0000256" key="1">
    <source>
        <dbReference type="ARBA" id="ARBA00000085"/>
    </source>
</evidence>
<reference evidence="13 14" key="1">
    <citation type="journal article" date="2013" name="Genome Announc.">
        <title>Draft Genome Sequence of Desulfotignum phosphitoxidans DSM 13687 Strain FiPS-3.</title>
        <authorList>
            <person name="Poehlein A."/>
            <person name="Daniel R."/>
            <person name="Simeonova D.D."/>
        </authorList>
    </citation>
    <scope>NUCLEOTIDE SEQUENCE [LARGE SCALE GENOMIC DNA]</scope>
    <source>
        <strain evidence="13 14">DSM 13687</strain>
    </source>
</reference>
<sequence>MIPIFKKCLKSDLFKEIFTIIVPIWAVFVIFTLSVCLIFIPSFKNSLTDQKKELIQSLTHSAVSLLSEYHERVLSGELTKTQAKSRARERIRYLRYGAEAKDYFWIIDRHPYMIMHPYRPDMEGRDLSSLSDEQNNFPFIDMVEIALNQGEGYVNYYWQWKDAPHKIVPKISYVKLFDPWGWIVGTGLYVEDVQKEIRLLVNKINQVFMAVFLVIFALSIYITWQTIRIRNKKITAERAAQKEKQTLALILESTPHGITLIDRDDKYLYVNPYFTKITGYTLADIPDKQTWFQKAYPDPAYRKLVLDAWKNDTPIEGPVHIREFKIMCKDGQGKDIEFRSSYMADKKISVLTDITQRKEADIIRREKDRLQGVLELSGAVCHEMNQPLMSISGYFELMMLNMSEDDPNYPRIKKIQVQLERMAGITKKMMQISRYRTKDYLNGKIVDISGTPDGDPPKK</sequence>
<gene>
    <name evidence="13" type="primary">mcp</name>
    <name evidence="13" type="ORF">Dpo_1c08560</name>
</gene>
<dbReference type="PANTHER" id="PTHR43304:SF1">
    <property type="entry name" value="PAC DOMAIN-CONTAINING PROTEIN"/>
    <property type="match status" value="1"/>
</dbReference>
<dbReference type="AlphaFoldDB" id="S0G468"/>
<dbReference type="Pfam" id="PF17200">
    <property type="entry name" value="sCache_2"/>
    <property type="match status" value="1"/>
</dbReference>
<evidence type="ECO:0000256" key="10">
    <source>
        <dbReference type="ARBA" id="ARBA00023136"/>
    </source>
</evidence>
<dbReference type="InterPro" id="IPR052162">
    <property type="entry name" value="Sensor_kinase/Photoreceptor"/>
</dbReference>
<keyword evidence="6" id="KW-0808">Transferase</keyword>
<keyword evidence="14" id="KW-1185">Reference proteome</keyword>
<dbReference type="SUPFAM" id="SSF47384">
    <property type="entry name" value="Homodimeric domain of signal transducing histidine kinase"/>
    <property type="match status" value="1"/>
</dbReference>
<dbReference type="SMART" id="SM00388">
    <property type="entry name" value="HisKA"/>
    <property type="match status" value="1"/>
</dbReference>
<dbReference type="Gene3D" id="1.10.287.130">
    <property type="match status" value="1"/>
</dbReference>
<evidence type="ECO:0000256" key="8">
    <source>
        <dbReference type="ARBA" id="ARBA00022777"/>
    </source>
</evidence>
<protein>
    <recommendedName>
        <fullName evidence="3">histidine kinase</fullName>
        <ecNumber evidence="3">2.7.13.3</ecNumber>
    </recommendedName>
</protein>
<keyword evidence="4" id="KW-1003">Cell membrane</keyword>
<dbReference type="EMBL" id="APJX01000001">
    <property type="protein sequence ID" value="EMS81715.1"/>
    <property type="molecule type" value="Genomic_DNA"/>
</dbReference>
<name>S0G468_9BACT</name>
<organism evidence="13 14">
    <name type="scientific">Desulfotignum phosphitoxidans DSM 13687</name>
    <dbReference type="NCBI Taxonomy" id="1286635"/>
    <lineage>
        <taxon>Bacteria</taxon>
        <taxon>Pseudomonadati</taxon>
        <taxon>Thermodesulfobacteriota</taxon>
        <taxon>Desulfobacteria</taxon>
        <taxon>Desulfobacterales</taxon>
        <taxon>Desulfobacteraceae</taxon>
        <taxon>Desulfotignum</taxon>
    </lineage>
</organism>
<dbReference type="InterPro" id="IPR033480">
    <property type="entry name" value="sCache_2"/>
</dbReference>
<dbReference type="GO" id="GO:0005886">
    <property type="term" value="C:plasma membrane"/>
    <property type="evidence" value="ECO:0007669"/>
    <property type="project" value="UniProtKB-SubCell"/>
</dbReference>
<evidence type="ECO:0000256" key="5">
    <source>
        <dbReference type="ARBA" id="ARBA00022553"/>
    </source>
</evidence>